<reference evidence="7" key="2">
    <citation type="journal article" date="2021" name="PeerJ">
        <title>Extensive microbial diversity within the chicken gut microbiome revealed by metagenomics and culture.</title>
        <authorList>
            <person name="Gilroy R."/>
            <person name="Ravi A."/>
            <person name="Getino M."/>
            <person name="Pursley I."/>
            <person name="Horton D.L."/>
            <person name="Alikhan N.F."/>
            <person name="Baker D."/>
            <person name="Gharbi K."/>
            <person name="Hall N."/>
            <person name="Watson M."/>
            <person name="Adriaenssens E.M."/>
            <person name="Foster-Nyarko E."/>
            <person name="Jarju S."/>
            <person name="Secka A."/>
            <person name="Antonio M."/>
            <person name="Oren A."/>
            <person name="Chaudhuri R.R."/>
            <person name="La Ragione R."/>
            <person name="Hildebrand F."/>
            <person name="Pallen M.J."/>
        </authorList>
    </citation>
    <scope>NUCLEOTIDE SEQUENCE</scope>
    <source>
        <strain evidence="7">11167</strain>
    </source>
</reference>
<dbReference type="EMBL" id="JADIMU010000016">
    <property type="protein sequence ID" value="MBO8442531.1"/>
    <property type="molecule type" value="Genomic_DNA"/>
</dbReference>
<keyword evidence="2 4" id="KW-0560">Oxidoreductase</keyword>
<proteinExistence type="inferred from homology"/>
<dbReference type="PANTHER" id="PTHR42789:SF1">
    <property type="entry name" value="D-ISOMER SPECIFIC 2-HYDROXYACID DEHYDROGENASE FAMILY PROTEIN (AFU_ORTHOLOGUE AFUA_6G10090)"/>
    <property type="match status" value="1"/>
</dbReference>
<dbReference type="Gene3D" id="3.40.50.720">
    <property type="entry name" value="NAD(P)-binding Rossmann-like Domain"/>
    <property type="match status" value="2"/>
</dbReference>
<keyword evidence="3" id="KW-0520">NAD</keyword>
<feature type="domain" description="D-isomer specific 2-hydroxyacid dehydrogenase catalytic" evidence="5">
    <location>
        <begin position="29"/>
        <end position="299"/>
    </location>
</feature>
<accession>A0A9D9H8U7</accession>
<gene>
    <name evidence="7" type="ORF">IAC42_02045</name>
</gene>
<dbReference type="SUPFAM" id="SSF52283">
    <property type="entry name" value="Formate/glycerate dehydrogenase catalytic domain-like"/>
    <property type="match status" value="1"/>
</dbReference>
<dbReference type="Pfam" id="PF02826">
    <property type="entry name" value="2-Hacid_dh_C"/>
    <property type="match status" value="1"/>
</dbReference>
<organism evidence="7 8">
    <name type="scientific">Candidatus Aphodenecus pullistercoris</name>
    <dbReference type="NCBI Taxonomy" id="2840669"/>
    <lineage>
        <taxon>Bacteria</taxon>
        <taxon>Pseudomonadati</taxon>
        <taxon>Spirochaetota</taxon>
        <taxon>Spirochaetia</taxon>
        <taxon>Spirochaetales</taxon>
        <taxon>Candidatus Aphodenecus</taxon>
    </lineage>
</organism>
<dbReference type="InterPro" id="IPR036291">
    <property type="entry name" value="NAD(P)-bd_dom_sf"/>
</dbReference>
<dbReference type="AlphaFoldDB" id="A0A9D9H8U7"/>
<evidence type="ECO:0000313" key="7">
    <source>
        <dbReference type="EMBL" id="MBO8442531.1"/>
    </source>
</evidence>
<dbReference type="InterPro" id="IPR006140">
    <property type="entry name" value="D-isomer_DH_NAD-bd"/>
</dbReference>
<sequence length="300" mass="33431">MRKFRKLVEIGPIGLQPWAEEKLCDYADEIVRYDHLPADEDELVAMCGDGDAMLVRTQPAVPASVLSRCAQLKYVGMCCSLYSKESANVDIGYAEKHGITVYGIRDYGDKGVTEFVIYALVRVLHGYDWPMWRSRAKEITKLRIGFVGFGTSGQMTARMLKALGAEIRYYARSVKDECEKEGMHFMDLRDLLGWSEVVVTCLNKGVILLHEEEFKALGDGKIMVNTSIGPASDGPALMKWISNGSNTFIADTSGAVGEIWSEVKDRPNVLCPDVSAGMTEEAYDLMSRKVLDNIERYLNA</sequence>
<evidence type="ECO:0000259" key="6">
    <source>
        <dbReference type="Pfam" id="PF02826"/>
    </source>
</evidence>
<protein>
    <submittedName>
        <fullName evidence="7">Dihydrofolate reductase</fullName>
    </submittedName>
</protein>
<evidence type="ECO:0000256" key="4">
    <source>
        <dbReference type="RuleBase" id="RU003719"/>
    </source>
</evidence>
<dbReference type="Pfam" id="PF00389">
    <property type="entry name" value="2-Hacid_dh"/>
    <property type="match status" value="1"/>
</dbReference>
<dbReference type="SUPFAM" id="SSF51735">
    <property type="entry name" value="NAD(P)-binding Rossmann-fold domains"/>
    <property type="match status" value="1"/>
</dbReference>
<comment type="caution">
    <text evidence="7">The sequence shown here is derived from an EMBL/GenBank/DDBJ whole genome shotgun (WGS) entry which is preliminary data.</text>
</comment>
<reference evidence="7" key="1">
    <citation type="submission" date="2020-10" db="EMBL/GenBank/DDBJ databases">
        <authorList>
            <person name="Gilroy R."/>
        </authorList>
    </citation>
    <scope>NUCLEOTIDE SEQUENCE</scope>
    <source>
        <strain evidence="7">11167</strain>
    </source>
</reference>
<evidence type="ECO:0000313" key="8">
    <source>
        <dbReference type="Proteomes" id="UP000823633"/>
    </source>
</evidence>
<evidence type="ECO:0000256" key="2">
    <source>
        <dbReference type="ARBA" id="ARBA00023002"/>
    </source>
</evidence>
<dbReference type="InterPro" id="IPR006139">
    <property type="entry name" value="D-isomer_2_OHA_DH_cat_dom"/>
</dbReference>
<dbReference type="GO" id="GO:0016616">
    <property type="term" value="F:oxidoreductase activity, acting on the CH-OH group of donors, NAD or NADP as acceptor"/>
    <property type="evidence" value="ECO:0007669"/>
    <property type="project" value="InterPro"/>
</dbReference>
<dbReference type="PANTHER" id="PTHR42789">
    <property type="entry name" value="D-ISOMER SPECIFIC 2-HYDROXYACID DEHYDROGENASE FAMILY PROTEIN (AFU_ORTHOLOGUE AFUA_6G10090)"/>
    <property type="match status" value="1"/>
</dbReference>
<name>A0A9D9H8U7_9SPIR</name>
<comment type="similarity">
    <text evidence="1 4">Belongs to the D-isomer specific 2-hydroxyacid dehydrogenase family.</text>
</comment>
<evidence type="ECO:0000259" key="5">
    <source>
        <dbReference type="Pfam" id="PF00389"/>
    </source>
</evidence>
<feature type="domain" description="D-isomer specific 2-hydroxyacid dehydrogenase NAD-binding" evidence="6">
    <location>
        <begin position="129"/>
        <end position="245"/>
    </location>
</feature>
<evidence type="ECO:0000256" key="1">
    <source>
        <dbReference type="ARBA" id="ARBA00005854"/>
    </source>
</evidence>
<evidence type="ECO:0000256" key="3">
    <source>
        <dbReference type="ARBA" id="ARBA00023027"/>
    </source>
</evidence>
<dbReference type="InterPro" id="IPR050857">
    <property type="entry name" value="D-2-hydroxyacid_DH"/>
</dbReference>
<dbReference type="GO" id="GO:0051287">
    <property type="term" value="F:NAD binding"/>
    <property type="evidence" value="ECO:0007669"/>
    <property type="project" value="InterPro"/>
</dbReference>
<dbReference type="Proteomes" id="UP000823633">
    <property type="component" value="Unassembled WGS sequence"/>
</dbReference>